<sequence>MHAQNWGQSVNYLSAEKLTKVYGAKTLFQDISFGLDAGEKKALIARNGAGKSTLMQILVGRETPDKGRVVLRNGIRLSYLDQSDELDPNMTIAETVFDVRKSVMRVIARYDEAMRTGKGIDAAIAEVESANAWDYERKITGIFTRLGIRDTAARVGSLSGGERKRVALAHALIDEAEILILDEPTNHLDLDMIEWLESYLQREKITLLLVTHDRYFLETVCDEILELDNGQLYSYKGNYSYFLEKKAEREEAEAIAIEKAQNKMRRELEWIRKQPKARTTKAKYRVDAFEAVKAAATQQKKEELQALVLEMNRVGGKILEITALSKSFGGRKLIHNFEYKFVRGDRIGIIGRNGAGKSTFLNLITGLEKPDSGKVDIGLSTVFGYYRQTGGNFPEGMTILEAVRNVAEAVTLAKGKVLTAAQLLEQFLFPPSTHRQQAATLSGGEKRRLYLLTILMQNPNFLILDEPTNDLDIATINVLEDYLLAFQGCLLIVSHDRYFMDKLTTHLFVLDNDFRPGEEGEVKDFNGNYSMYLAEKEALDREKTAEKKAKEPRERSRTAKPPQLTFAETKERDALEKEIPLLEARLAEASATLAAPGLPFEKTAELGRLIEEIGRQIEAKTARFLELLEKAG</sequence>
<dbReference type="InterPro" id="IPR032781">
    <property type="entry name" value="ABC_tran_Xtn"/>
</dbReference>
<dbReference type="FunFam" id="3.40.50.300:FF:000011">
    <property type="entry name" value="Putative ABC transporter ATP-binding component"/>
    <property type="match status" value="1"/>
</dbReference>
<dbReference type="GO" id="GO:0000049">
    <property type="term" value="F:tRNA binding"/>
    <property type="evidence" value="ECO:0007669"/>
    <property type="project" value="UniProtKB-KW"/>
</dbReference>
<evidence type="ECO:0000313" key="14">
    <source>
        <dbReference type="EMBL" id="AFM14349.1"/>
    </source>
</evidence>
<dbReference type="SMART" id="SM00382">
    <property type="entry name" value="AAA"/>
    <property type="match status" value="2"/>
</dbReference>
<keyword evidence="5" id="KW-0677">Repeat</keyword>
<name>I4BAP2_TURPD</name>
<keyword evidence="8" id="KW-0067">ATP-binding</keyword>
<protein>
    <submittedName>
        <fullName evidence="14">ABC transporter related protein</fullName>
    </submittedName>
</protein>
<dbReference type="GO" id="GO:0006412">
    <property type="term" value="P:translation"/>
    <property type="evidence" value="ECO:0007669"/>
    <property type="project" value="UniProtKB-KW"/>
</dbReference>
<dbReference type="HOGENOM" id="CLU_000604_36_0_12"/>
<dbReference type="GO" id="GO:0003677">
    <property type="term" value="F:DNA binding"/>
    <property type="evidence" value="ECO:0007669"/>
    <property type="project" value="InterPro"/>
</dbReference>
<keyword evidence="9" id="KW-0810">Translation regulation</keyword>
<evidence type="ECO:0000256" key="10">
    <source>
        <dbReference type="ARBA" id="ARBA00022884"/>
    </source>
</evidence>
<feature type="region of interest" description="Disordered" evidence="12">
    <location>
        <begin position="541"/>
        <end position="566"/>
    </location>
</feature>
<feature type="compositionally biased region" description="Basic and acidic residues" evidence="12">
    <location>
        <begin position="541"/>
        <end position="557"/>
    </location>
</feature>
<evidence type="ECO:0000256" key="3">
    <source>
        <dbReference type="ARBA" id="ARBA00022555"/>
    </source>
</evidence>
<reference evidence="14 15" key="1">
    <citation type="submission" date="2012-06" db="EMBL/GenBank/DDBJ databases">
        <title>The complete chromosome of genome of Turneriella parva DSM 21527.</title>
        <authorList>
            <consortium name="US DOE Joint Genome Institute (JGI-PGF)"/>
            <person name="Lucas S."/>
            <person name="Han J."/>
            <person name="Lapidus A."/>
            <person name="Bruce D."/>
            <person name="Goodwin L."/>
            <person name="Pitluck S."/>
            <person name="Peters L."/>
            <person name="Kyrpides N."/>
            <person name="Mavromatis K."/>
            <person name="Ivanova N."/>
            <person name="Mikhailova N."/>
            <person name="Chertkov O."/>
            <person name="Detter J.C."/>
            <person name="Tapia R."/>
            <person name="Han C."/>
            <person name="Land M."/>
            <person name="Hauser L."/>
            <person name="Markowitz V."/>
            <person name="Cheng J.-F."/>
            <person name="Hugenholtz P."/>
            <person name="Woyke T."/>
            <person name="Wu D."/>
            <person name="Gronow S."/>
            <person name="Wellnitz S."/>
            <person name="Brambilla E."/>
            <person name="Klenk H.-P."/>
            <person name="Eisen J.A."/>
        </authorList>
    </citation>
    <scope>NUCLEOTIDE SEQUENCE [LARGE SCALE GENOMIC DNA]</scope>
    <source>
        <strain evidence="15">ATCC BAA-1111 / DSM 21527 / NCTC 11395 / H</strain>
    </source>
</reference>
<dbReference type="InterPro" id="IPR003593">
    <property type="entry name" value="AAA+_ATPase"/>
</dbReference>
<dbReference type="InterPro" id="IPR003439">
    <property type="entry name" value="ABC_transporter-like_ATP-bd"/>
</dbReference>
<dbReference type="Pfam" id="PF16326">
    <property type="entry name" value="ABC_tran_CTD"/>
    <property type="match status" value="1"/>
</dbReference>
<dbReference type="RefSeq" id="WP_014804826.1">
    <property type="nucleotide sequence ID" value="NC_018020.1"/>
</dbReference>
<evidence type="ECO:0000256" key="6">
    <source>
        <dbReference type="ARBA" id="ARBA00022741"/>
    </source>
</evidence>
<dbReference type="EMBL" id="CP002959">
    <property type="protein sequence ID" value="AFM14349.1"/>
    <property type="molecule type" value="Genomic_DNA"/>
</dbReference>
<evidence type="ECO:0000256" key="5">
    <source>
        <dbReference type="ARBA" id="ARBA00022737"/>
    </source>
</evidence>
<dbReference type="CDD" id="cd03221">
    <property type="entry name" value="ABCF_EF-3"/>
    <property type="match status" value="2"/>
</dbReference>
<organism evidence="14 15">
    <name type="scientific">Turneriella parva (strain ATCC BAA-1111 / DSM 21527 / NCTC 11395 / H)</name>
    <name type="common">Leptospira parva</name>
    <dbReference type="NCBI Taxonomy" id="869212"/>
    <lineage>
        <taxon>Bacteria</taxon>
        <taxon>Pseudomonadati</taxon>
        <taxon>Spirochaetota</taxon>
        <taxon>Spirochaetia</taxon>
        <taxon>Leptospirales</taxon>
        <taxon>Leptospiraceae</taxon>
        <taxon>Turneriella</taxon>
    </lineage>
</organism>
<evidence type="ECO:0000256" key="11">
    <source>
        <dbReference type="ARBA" id="ARBA00022917"/>
    </source>
</evidence>
<evidence type="ECO:0000256" key="4">
    <source>
        <dbReference type="ARBA" id="ARBA00022730"/>
    </source>
</evidence>
<dbReference type="Gene3D" id="1.10.287.380">
    <property type="entry name" value="Valyl-tRNA synthetase, C-terminal domain"/>
    <property type="match status" value="1"/>
</dbReference>
<dbReference type="Proteomes" id="UP000006048">
    <property type="component" value="Chromosome"/>
</dbReference>
<evidence type="ECO:0000256" key="12">
    <source>
        <dbReference type="SAM" id="MobiDB-lite"/>
    </source>
</evidence>
<dbReference type="AlphaFoldDB" id="I4BAP2"/>
<dbReference type="PATRIC" id="fig|869212.3.peg.3741"/>
<dbReference type="InterPro" id="IPR027417">
    <property type="entry name" value="P-loop_NTPase"/>
</dbReference>
<keyword evidence="11" id="KW-0648">Protein biosynthesis</keyword>
<dbReference type="GO" id="GO:0016887">
    <property type="term" value="F:ATP hydrolysis activity"/>
    <property type="evidence" value="ECO:0007669"/>
    <property type="project" value="InterPro"/>
</dbReference>
<proteinExistence type="inferred from homology"/>
<evidence type="ECO:0000259" key="13">
    <source>
        <dbReference type="PROSITE" id="PS50893"/>
    </source>
</evidence>
<dbReference type="GO" id="GO:0006417">
    <property type="term" value="P:regulation of translation"/>
    <property type="evidence" value="ECO:0007669"/>
    <property type="project" value="UniProtKB-KW"/>
</dbReference>
<dbReference type="KEGG" id="tpx:Turpa_3715"/>
<evidence type="ECO:0000256" key="8">
    <source>
        <dbReference type="ARBA" id="ARBA00022840"/>
    </source>
</evidence>
<dbReference type="Pfam" id="PF00005">
    <property type="entry name" value="ABC_tran"/>
    <property type="match status" value="2"/>
</dbReference>
<keyword evidence="4" id="KW-0699">rRNA-binding</keyword>
<evidence type="ECO:0000256" key="2">
    <source>
        <dbReference type="ARBA" id="ARBA00022490"/>
    </source>
</evidence>
<dbReference type="Pfam" id="PF12848">
    <property type="entry name" value="ABC_tran_Xtn"/>
    <property type="match status" value="1"/>
</dbReference>
<comment type="similarity">
    <text evidence="1">Belongs to the ABC transporter superfamily. ABCF family. Translational throttle EttA subfamily.</text>
</comment>
<keyword evidence="7" id="KW-0378">Hydrolase</keyword>
<dbReference type="FunFam" id="3.40.50.300:FF:000183">
    <property type="entry name" value="ABC transporter ATP-binding protein yjjK"/>
    <property type="match status" value="1"/>
</dbReference>
<feature type="domain" description="ABC transporter" evidence="13">
    <location>
        <begin position="13"/>
        <end position="254"/>
    </location>
</feature>
<dbReference type="PROSITE" id="PS50893">
    <property type="entry name" value="ABC_TRANSPORTER_2"/>
    <property type="match status" value="2"/>
</dbReference>
<dbReference type="STRING" id="869212.Turpa_3715"/>
<gene>
    <name evidence="14" type="ordered locus">Turpa_3715</name>
</gene>
<dbReference type="InterPro" id="IPR032524">
    <property type="entry name" value="ABC_tran_C"/>
</dbReference>
<keyword evidence="6" id="KW-0547">Nucleotide-binding</keyword>
<keyword evidence="10" id="KW-0694">RNA-binding</keyword>
<evidence type="ECO:0000256" key="7">
    <source>
        <dbReference type="ARBA" id="ARBA00022801"/>
    </source>
</evidence>
<dbReference type="GO" id="GO:0005524">
    <property type="term" value="F:ATP binding"/>
    <property type="evidence" value="ECO:0007669"/>
    <property type="project" value="UniProtKB-KW"/>
</dbReference>
<dbReference type="SUPFAM" id="SSF52540">
    <property type="entry name" value="P-loop containing nucleoside triphosphate hydrolases"/>
    <property type="match status" value="2"/>
</dbReference>
<evidence type="ECO:0000313" key="15">
    <source>
        <dbReference type="Proteomes" id="UP000006048"/>
    </source>
</evidence>
<evidence type="ECO:0000256" key="1">
    <source>
        <dbReference type="ARBA" id="ARBA00005868"/>
    </source>
</evidence>
<dbReference type="InterPro" id="IPR037118">
    <property type="entry name" value="Val-tRNA_synth_C_sf"/>
</dbReference>
<keyword evidence="15" id="KW-1185">Reference proteome</keyword>
<feature type="domain" description="ABC transporter" evidence="13">
    <location>
        <begin position="319"/>
        <end position="537"/>
    </location>
</feature>
<accession>I4BAP2</accession>
<dbReference type="PANTHER" id="PTHR42855">
    <property type="entry name" value="ABC TRANSPORTER ATP-BINDING SUBUNIT"/>
    <property type="match status" value="1"/>
</dbReference>
<dbReference type="PANTHER" id="PTHR42855:SF1">
    <property type="entry name" value="ABC TRANSPORTER DOMAIN-CONTAINING PROTEIN"/>
    <property type="match status" value="1"/>
</dbReference>
<dbReference type="InterPro" id="IPR051309">
    <property type="entry name" value="ABCF_ATPase"/>
</dbReference>
<keyword evidence="3" id="KW-0820">tRNA-binding</keyword>
<keyword evidence="2" id="KW-0963">Cytoplasm</keyword>
<dbReference type="Gene3D" id="3.40.50.300">
    <property type="entry name" value="P-loop containing nucleotide triphosphate hydrolases"/>
    <property type="match status" value="2"/>
</dbReference>
<dbReference type="GO" id="GO:0019843">
    <property type="term" value="F:rRNA binding"/>
    <property type="evidence" value="ECO:0007669"/>
    <property type="project" value="UniProtKB-KW"/>
</dbReference>
<evidence type="ECO:0000256" key="9">
    <source>
        <dbReference type="ARBA" id="ARBA00022845"/>
    </source>
</evidence>